<feature type="signal peptide" evidence="6">
    <location>
        <begin position="1"/>
        <end position="18"/>
    </location>
</feature>
<dbReference type="STRING" id="5599.A0A177DZ52"/>
<keyword evidence="10" id="KW-1185">Reference proteome</keyword>
<feature type="chain" id="PRO_5040669969" evidence="6">
    <location>
        <begin position="19"/>
        <end position="267"/>
    </location>
</feature>
<dbReference type="EMBL" id="PDXD01000001">
    <property type="protein sequence ID" value="RYN83269.1"/>
    <property type="molecule type" value="Genomic_DNA"/>
</dbReference>
<protein>
    <submittedName>
        <fullName evidence="8">Trypsin-domain-containing protein</fullName>
    </submittedName>
</protein>
<evidence type="ECO:0000256" key="5">
    <source>
        <dbReference type="RuleBase" id="RU363034"/>
    </source>
</evidence>
<keyword evidence="6" id="KW-0732">Signal</keyword>
<dbReference type="PRINTS" id="PR00722">
    <property type="entry name" value="CHYMOTRYPSIN"/>
</dbReference>
<keyword evidence="2 5" id="KW-0378">Hydrolase</keyword>
<proteinExistence type="predicted"/>
<accession>A0A177DZ52</accession>
<reference evidence="8 10" key="1">
    <citation type="submission" date="2016-05" db="EMBL/GenBank/DDBJ databases">
        <title>Comparative analysis of secretome profiles of manganese(II)-oxidizing ascomycete fungi.</title>
        <authorList>
            <consortium name="DOE Joint Genome Institute"/>
            <person name="Zeiner C.A."/>
            <person name="Purvine S.O."/>
            <person name="Zink E.M."/>
            <person name="Wu S."/>
            <person name="Pasa-Tolic L."/>
            <person name="Chaput D.L."/>
            <person name="Haridas S."/>
            <person name="Grigoriev I.V."/>
            <person name="Santelli C.M."/>
            <person name="Hansel C.M."/>
        </authorList>
    </citation>
    <scope>NUCLEOTIDE SEQUENCE [LARGE SCALE GENOMIC DNA]</scope>
    <source>
        <strain evidence="8 10">SRC1lrK2f</strain>
    </source>
</reference>
<evidence type="ECO:0000256" key="2">
    <source>
        <dbReference type="ARBA" id="ARBA00022801"/>
    </source>
</evidence>
<reference evidence="11" key="2">
    <citation type="journal article" date="2019" name="bioRxiv">
        <title>Genomics, evolutionary history and diagnostics of the Alternaria alternata species group including apple and Asian pear pathotypes.</title>
        <authorList>
            <person name="Armitage A.D."/>
            <person name="Cockerton H.M."/>
            <person name="Sreenivasaprasad S."/>
            <person name="Woodhall J.W."/>
            <person name="Lane C.R."/>
            <person name="Harrison R.J."/>
            <person name="Clarkson J.P."/>
        </authorList>
    </citation>
    <scope>NUCLEOTIDE SEQUENCE [LARGE SCALE GENOMIC DNA]</scope>
    <source>
        <strain evidence="11">FERA 1177</strain>
    </source>
</reference>
<dbReference type="Gene3D" id="2.40.10.10">
    <property type="entry name" value="Trypsin-like serine proteases"/>
    <property type="match status" value="2"/>
</dbReference>
<sequence length="267" mass="26656">MQIKDLLTVLAIPAVVLSAAIPQDPTEIPDWENGSQEDIVGGSAAAAGEFPFIVSLQRSGSHFCGGTLLNANTVLTAAHCAVGQTASSLTIRAGSLSRTSGGVTARVSSIKVNPGYTASTYNGDLAIMKLATSIPTSSTISYAVLPASGSDPAAGTTLTVAGWGTTSSGGQSLPTNLLKVDVPVVSRSSCQASYGTSAVTTQMFCAGLTQGGKDSCQGDSGGPIVNKSTKVLVGAVSWGEGCAAPNAPGVYANIGQATLRSFVAANL</sequence>
<dbReference type="GO" id="GO:0004252">
    <property type="term" value="F:serine-type endopeptidase activity"/>
    <property type="evidence" value="ECO:0007669"/>
    <property type="project" value="InterPro"/>
</dbReference>
<dbReference type="InterPro" id="IPR033116">
    <property type="entry name" value="TRYPSIN_SER"/>
</dbReference>
<evidence type="ECO:0000313" key="10">
    <source>
        <dbReference type="Proteomes" id="UP000077248"/>
    </source>
</evidence>
<dbReference type="PROSITE" id="PS00135">
    <property type="entry name" value="TRYPSIN_SER"/>
    <property type="match status" value="1"/>
</dbReference>
<evidence type="ECO:0000313" key="9">
    <source>
        <dbReference type="EMBL" id="RYN83269.1"/>
    </source>
</evidence>
<dbReference type="KEGG" id="aalt:CC77DRAFT_509520"/>
<keyword evidence="3 5" id="KW-0720">Serine protease</keyword>
<dbReference type="InterPro" id="IPR001314">
    <property type="entry name" value="Peptidase_S1A"/>
</dbReference>
<organism evidence="8 10">
    <name type="scientific">Alternaria alternata</name>
    <name type="common">Alternaria rot fungus</name>
    <name type="synonym">Torula alternata</name>
    <dbReference type="NCBI Taxonomy" id="5599"/>
    <lineage>
        <taxon>Eukaryota</taxon>
        <taxon>Fungi</taxon>
        <taxon>Dikarya</taxon>
        <taxon>Ascomycota</taxon>
        <taxon>Pezizomycotina</taxon>
        <taxon>Dothideomycetes</taxon>
        <taxon>Pleosporomycetidae</taxon>
        <taxon>Pleosporales</taxon>
        <taxon>Pleosporineae</taxon>
        <taxon>Pleosporaceae</taxon>
        <taxon>Alternaria</taxon>
        <taxon>Alternaria sect. Alternaria</taxon>
        <taxon>Alternaria alternata complex</taxon>
    </lineage>
</organism>
<dbReference type="SMART" id="SM00020">
    <property type="entry name" value="Tryp_SPc"/>
    <property type="match status" value="1"/>
</dbReference>
<dbReference type="VEuPathDB" id="FungiDB:CC77DRAFT_509520"/>
<evidence type="ECO:0000256" key="6">
    <source>
        <dbReference type="SAM" id="SignalP"/>
    </source>
</evidence>
<evidence type="ECO:0000256" key="1">
    <source>
        <dbReference type="ARBA" id="ARBA00022670"/>
    </source>
</evidence>
<dbReference type="InterPro" id="IPR043504">
    <property type="entry name" value="Peptidase_S1_PA_chymotrypsin"/>
</dbReference>
<evidence type="ECO:0000259" key="7">
    <source>
        <dbReference type="PROSITE" id="PS50240"/>
    </source>
</evidence>
<dbReference type="Proteomes" id="UP000291422">
    <property type="component" value="Unassembled WGS sequence"/>
</dbReference>
<dbReference type="InterPro" id="IPR018114">
    <property type="entry name" value="TRYPSIN_HIS"/>
</dbReference>
<dbReference type="InterPro" id="IPR009003">
    <property type="entry name" value="Peptidase_S1_PA"/>
</dbReference>
<dbReference type="GO" id="GO:0006508">
    <property type="term" value="P:proteolysis"/>
    <property type="evidence" value="ECO:0007669"/>
    <property type="project" value="UniProtKB-KW"/>
</dbReference>
<reference evidence="9" key="3">
    <citation type="journal article" date="2019" name="J. ISSAAS">
        <title>Genomics, evolutionary history and diagnostics of the Alternaria alternata species group including apple and Asian pear pathotypes.</title>
        <authorList>
            <person name="Armitage A.D."/>
            <person name="Cockerton H.M."/>
            <person name="Sreenivasaprasad S."/>
            <person name="Woodhall J."/>
            <person name="Lane C."/>
            <person name="Harrison R.J."/>
            <person name="Clarkson J.P."/>
        </authorList>
    </citation>
    <scope>NUCLEOTIDE SEQUENCE</scope>
    <source>
        <strain evidence="9">FERA 1177</strain>
    </source>
</reference>
<evidence type="ECO:0000256" key="3">
    <source>
        <dbReference type="ARBA" id="ARBA00022825"/>
    </source>
</evidence>
<dbReference type="FunFam" id="2.40.10.10:FF:000077">
    <property type="entry name" value="Predicted protein"/>
    <property type="match status" value="1"/>
</dbReference>
<dbReference type="PANTHER" id="PTHR24252:SF7">
    <property type="entry name" value="HYALIN"/>
    <property type="match status" value="1"/>
</dbReference>
<evidence type="ECO:0000313" key="8">
    <source>
        <dbReference type="EMBL" id="OAG24262.1"/>
    </source>
</evidence>
<dbReference type="OMA" id="TWINQVI"/>
<dbReference type="SUPFAM" id="SSF50494">
    <property type="entry name" value="Trypsin-like serine proteases"/>
    <property type="match status" value="1"/>
</dbReference>
<dbReference type="EMBL" id="KV441471">
    <property type="protein sequence ID" value="OAG24262.1"/>
    <property type="molecule type" value="Genomic_DNA"/>
</dbReference>
<dbReference type="AlphaFoldDB" id="A0A177DZ52"/>
<dbReference type="GeneID" id="29117564"/>
<dbReference type="Pfam" id="PF00089">
    <property type="entry name" value="Trypsin"/>
    <property type="match status" value="1"/>
</dbReference>
<gene>
    <name evidence="9" type="ORF">AA0117_g967</name>
    <name evidence="8" type="ORF">CC77DRAFT_509520</name>
</gene>
<name>A0A177DZ52_ALTAL</name>
<dbReference type="PANTHER" id="PTHR24252">
    <property type="entry name" value="ACROSIN-RELATED"/>
    <property type="match status" value="1"/>
</dbReference>
<feature type="domain" description="Peptidase S1" evidence="7">
    <location>
        <begin position="39"/>
        <end position="267"/>
    </location>
</feature>
<keyword evidence="1 5" id="KW-0645">Protease</keyword>
<evidence type="ECO:0000313" key="11">
    <source>
        <dbReference type="Proteomes" id="UP000291422"/>
    </source>
</evidence>
<dbReference type="RefSeq" id="XP_018389683.1">
    <property type="nucleotide sequence ID" value="XM_018531970.1"/>
</dbReference>
<dbReference type="InterPro" id="IPR001254">
    <property type="entry name" value="Trypsin_dom"/>
</dbReference>
<keyword evidence="4" id="KW-1015">Disulfide bond</keyword>
<evidence type="ECO:0000256" key="4">
    <source>
        <dbReference type="ARBA" id="ARBA00023157"/>
    </source>
</evidence>
<dbReference type="PROSITE" id="PS00134">
    <property type="entry name" value="TRYPSIN_HIS"/>
    <property type="match status" value="1"/>
</dbReference>
<dbReference type="Proteomes" id="UP000077248">
    <property type="component" value="Unassembled WGS sequence"/>
</dbReference>
<dbReference type="PROSITE" id="PS50240">
    <property type="entry name" value="TRYPSIN_DOM"/>
    <property type="match status" value="1"/>
</dbReference>
<dbReference type="CDD" id="cd00190">
    <property type="entry name" value="Tryp_SPc"/>
    <property type="match status" value="1"/>
</dbReference>